<feature type="transmembrane region" description="Helical" evidence="7">
    <location>
        <begin position="49"/>
        <end position="81"/>
    </location>
</feature>
<feature type="transmembrane region" description="Helical" evidence="7">
    <location>
        <begin position="93"/>
        <end position="115"/>
    </location>
</feature>
<dbReference type="Pfam" id="PF00950">
    <property type="entry name" value="ABC-3"/>
    <property type="match status" value="1"/>
</dbReference>
<keyword evidence="3 6" id="KW-0812">Transmembrane</keyword>
<dbReference type="GO" id="GO:0043190">
    <property type="term" value="C:ATP-binding cassette (ABC) transporter complex"/>
    <property type="evidence" value="ECO:0007669"/>
    <property type="project" value="InterPro"/>
</dbReference>
<evidence type="ECO:0000256" key="2">
    <source>
        <dbReference type="ARBA" id="ARBA00008034"/>
    </source>
</evidence>
<keyword evidence="9" id="KW-1185">Reference proteome</keyword>
<dbReference type="HOGENOM" id="CLU_028808_3_1_12"/>
<evidence type="ECO:0000313" key="8">
    <source>
        <dbReference type="EMBL" id="AEE16677.1"/>
    </source>
</evidence>
<dbReference type="GO" id="GO:0055085">
    <property type="term" value="P:transmembrane transport"/>
    <property type="evidence" value="ECO:0007669"/>
    <property type="project" value="InterPro"/>
</dbReference>
<feature type="transmembrane region" description="Helical" evidence="7">
    <location>
        <begin position="136"/>
        <end position="159"/>
    </location>
</feature>
<dbReference type="InterPro" id="IPR037294">
    <property type="entry name" value="ABC_BtuC-like"/>
</dbReference>
<name>F4LLL3_TREBD</name>
<dbReference type="KEGG" id="tbe:Trebr_1249"/>
<keyword evidence="5 7" id="KW-0472">Membrane</keyword>
<sequence length="281" mass="29760">MIALFAEMFSFPFMVRAVFVGAVISLCASLLGVSLVLKRYSMIGDGLSHVGFGALAVASSLNAAPLSVAIPVVVAAAFLLLRISESSKIKGDAAIALISTGSLAVGVVIISMTTGMNTDVCNYLFGSILGLSKTDVNISVALSFAVLLLFVLCYNRIFAVTFDESFAKATGTNTGAHNMLIALLTALVIVLGMRMMGALLISCLIVFPAITSMRLCKRFKAVVINSALIAVVCFFCGMVVSYVYATPTGASIVLCNIAVFAVYWSVKVLKTAYRKCRRERV</sequence>
<evidence type="ECO:0000256" key="1">
    <source>
        <dbReference type="ARBA" id="ARBA00004141"/>
    </source>
</evidence>
<dbReference type="AlphaFoldDB" id="F4LLL3"/>
<dbReference type="Gene3D" id="1.10.3470.10">
    <property type="entry name" value="ABC transporter involved in vitamin B12 uptake, BtuC"/>
    <property type="match status" value="1"/>
</dbReference>
<dbReference type="PANTHER" id="PTHR30477">
    <property type="entry name" value="ABC-TRANSPORTER METAL-BINDING PROTEIN"/>
    <property type="match status" value="1"/>
</dbReference>
<gene>
    <name evidence="8" type="ordered locus">Trebr_1249</name>
</gene>
<dbReference type="RefSeq" id="WP_013758384.1">
    <property type="nucleotide sequence ID" value="NC_015500.1"/>
</dbReference>
<evidence type="ECO:0000256" key="7">
    <source>
        <dbReference type="SAM" id="Phobius"/>
    </source>
</evidence>
<organism evidence="8 9">
    <name type="scientific">Treponema brennaborense (strain DSM 12168 / CIP 105900 / DD5/3)</name>
    <dbReference type="NCBI Taxonomy" id="906968"/>
    <lineage>
        <taxon>Bacteria</taxon>
        <taxon>Pseudomonadati</taxon>
        <taxon>Spirochaetota</taxon>
        <taxon>Spirochaetia</taxon>
        <taxon>Spirochaetales</taxon>
        <taxon>Treponemataceae</taxon>
        <taxon>Treponema</taxon>
    </lineage>
</organism>
<protein>
    <submittedName>
        <fullName evidence="8">ABC-type transporter, integral membrane subunit</fullName>
    </submittedName>
</protein>
<reference evidence="9" key="1">
    <citation type="submission" date="2011-04" db="EMBL/GenBank/DDBJ databases">
        <title>The complete genome of Treponema brennaborense DSM 12168.</title>
        <authorList>
            <person name="Lucas S."/>
            <person name="Han J."/>
            <person name="Lapidus A."/>
            <person name="Bruce D."/>
            <person name="Goodwin L."/>
            <person name="Pitluck S."/>
            <person name="Peters L."/>
            <person name="Kyrpides N."/>
            <person name="Mavromatis K."/>
            <person name="Ivanova N."/>
            <person name="Mikhailova N."/>
            <person name="Pagani I."/>
            <person name="Teshima H."/>
            <person name="Detter J.C."/>
            <person name="Tapia R."/>
            <person name="Han C."/>
            <person name="Land M."/>
            <person name="Hauser L."/>
            <person name="Markowitz V."/>
            <person name="Cheng J.-F."/>
            <person name="Hugenholtz P."/>
            <person name="Woyke T."/>
            <person name="Wu D."/>
            <person name="Gronow S."/>
            <person name="Wellnitz S."/>
            <person name="Brambilla E."/>
            <person name="Klenk H.-P."/>
            <person name="Eisen J.A."/>
        </authorList>
    </citation>
    <scope>NUCLEOTIDE SEQUENCE [LARGE SCALE GENOMIC DNA]</scope>
    <source>
        <strain evidence="9">DSM 12168 / CIP 105900 / DD5/3</strain>
    </source>
</reference>
<dbReference type="STRING" id="906968.Trebr_1249"/>
<evidence type="ECO:0000256" key="3">
    <source>
        <dbReference type="ARBA" id="ARBA00022692"/>
    </source>
</evidence>
<feature type="transmembrane region" description="Helical" evidence="7">
    <location>
        <begin position="179"/>
        <end position="210"/>
    </location>
</feature>
<feature type="transmembrane region" description="Helical" evidence="7">
    <location>
        <begin position="13"/>
        <end position="37"/>
    </location>
</feature>
<dbReference type="Proteomes" id="UP000006546">
    <property type="component" value="Chromosome"/>
</dbReference>
<dbReference type="SUPFAM" id="SSF81345">
    <property type="entry name" value="ABC transporter involved in vitamin B12 uptake, BtuC"/>
    <property type="match status" value="1"/>
</dbReference>
<dbReference type="OrthoDB" id="9798540at2"/>
<feature type="transmembrane region" description="Helical" evidence="7">
    <location>
        <begin position="250"/>
        <end position="269"/>
    </location>
</feature>
<comment type="subcellular location">
    <subcellularLocation>
        <location evidence="6">Cell membrane</location>
        <topology evidence="6">Multi-pass membrane protein</topology>
    </subcellularLocation>
    <subcellularLocation>
        <location evidence="1">Membrane</location>
        <topology evidence="1">Multi-pass membrane protein</topology>
    </subcellularLocation>
</comment>
<accession>F4LLL3</accession>
<dbReference type="InterPro" id="IPR001626">
    <property type="entry name" value="ABC_TroCD"/>
</dbReference>
<dbReference type="PANTHER" id="PTHR30477:SF0">
    <property type="entry name" value="METAL TRANSPORT SYSTEM MEMBRANE PROTEIN TM_0125-RELATED"/>
    <property type="match status" value="1"/>
</dbReference>
<dbReference type="GO" id="GO:0010043">
    <property type="term" value="P:response to zinc ion"/>
    <property type="evidence" value="ECO:0007669"/>
    <property type="project" value="TreeGrafter"/>
</dbReference>
<keyword evidence="6" id="KW-0813">Transport</keyword>
<dbReference type="eggNOG" id="COG1108">
    <property type="taxonomic scope" value="Bacteria"/>
</dbReference>
<evidence type="ECO:0000256" key="4">
    <source>
        <dbReference type="ARBA" id="ARBA00022989"/>
    </source>
</evidence>
<keyword evidence="4 7" id="KW-1133">Transmembrane helix</keyword>
<proteinExistence type="inferred from homology"/>
<evidence type="ECO:0000256" key="5">
    <source>
        <dbReference type="ARBA" id="ARBA00023136"/>
    </source>
</evidence>
<dbReference type="EMBL" id="CP002696">
    <property type="protein sequence ID" value="AEE16677.1"/>
    <property type="molecule type" value="Genomic_DNA"/>
</dbReference>
<feature type="transmembrane region" description="Helical" evidence="7">
    <location>
        <begin position="222"/>
        <end position="244"/>
    </location>
</feature>
<comment type="similarity">
    <text evidence="2 6">Belongs to the ABC-3 integral membrane protein family.</text>
</comment>
<evidence type="ECO:0000313" key="9">
    <source>
        <dbReference type="Proteomes" id="UP000006546"/>
    </source>
</evidence>
<evidence type="ECO:0000256" key="6">
    <source>
        <dbReference type="RuleBase" id="RU003943"/>
    </source>
</evidence>